<evidence type="ECO:0000313" key="1">
    <source>
        <dbReference type="EMBL" id="KAH7906550.1"/>
    </source>
</evidence>
<accession>A0ACB7ZZ72</accession>
<evidence type="ECO:0000313" key="2">
    <source>
        <dbReference type="Proteomes" id="UP000790377"/>
    </source>
</evidence>
<proteinExistence type="predicted"/>
<dbReference type="EMBL" id="MU268004">
    <property type="protein sequence ID" value="KAH7906550.1"/>
    <property type="molecule type" value="Genomic_DNA"/>
</dbReference>
<keyword evidence="2" id="KW-1185">Reference proteome</keyword>
<name>A0ACB7ZZ72_9AGAM</name>
<gene>
    <name evidence="1" type="ORF">BJ138DRAFT_1220943</name>
</gene>
<protein>
    <submittedName>
        <fullName evidence="1">Uncharacterized protein</fullName>
    </submittedName>
</protein>
<comment type="caution">
    <text evidence="1">The sequence shown here is derived from an EMBL/GenBank/DDBJ whole genome shotgun (WGS) entry which is preliminary data.</text>
</comment>
<dbReference type="Proteomes" id="UP000790377">
    <property type="component" value="Unassembled WGS sequence"/>
</dbReference>
<organism evidence="1 2">
    <name type="scientific">Hygrophoropsis aurantiaca</name>
    <dbReference type="NCBI Taxonomy" id="72124"/>
    <lineage>
        <taxon>Eukaryota</taxon>
        <taxon>Fungi</taxon>
        <taxon>Dikarya</taxon>
        <taxon>Basidiomycota</taxon>
        <taxon>Agaricomycotina</taxon>
        <taxon>Agaricomycetes</taxon>
        <taxon>Agaricomycetidae</taxon>
        <taxon>Boletales</taxon>
        <taxon>Coniophorineae</taxon>
        <taxon>Hygrophoropsidaceae</taxon>
        <taxon>Hygrophoropsis</taxon>
    </lineage>
</organism>
<reference evidence="1" key="1">
    <citation type="journal article" date="2021" name="New Phytol.">
        <title>Evolutionary innovations through gain and loss of genes in the ectomycorrhizal Boletales.</title>
        <authorList>
            <person name="Wu G."/>
            <person name="Miyauchi S."/>
            <person name="Morin E."/>
            <person name="Kuo A."/>
            <person name="Drula E."/>
            <person name="Varga T."/>
            <person name="Kohler A."/>
            <person name="Feng B."/>
            <person name="Cao Y."/>
            <person name="Lipzen A."/>
            <person name="Daum C."/>
            <person name="Hundley H."/>
            <person name="Pangilinan J."/>
            <person name="Johnson J."/>
            <person name="Barry K."/>
            <person name="LaButti K."/>
            <person name="Ng V."/>
            <person name="Ahrendt S."/>
            <person name="Min B."/>
            <person name="Choi I.G."/>
            <person name="Park H."/>
            <person name="Plett J.M."/>
            <person name="Magnuson J."/>
            <person name="Spatafora J.W."/>
            <person name="Nagy L.G."/>
            <person name="Henrissat B."/>
            <person name="Grigoriev I.V."/>
            <person name="Yang Z.L."/>
            <person name="Xu J."/>
            <person name="Martin F.M."/>
        </authorList>
    </citation>
    <scope>NUCLEOTIDE SEQUENCE</scope>
    <source>
        <strain evidence="1">ATCC 28755</strain>
    </source>
</reference>
<sequence length="189" mass="20088">MQAVTFTVRELEAALELVKAQNIIFAAHDQDLASAPDLLPANELNCGVCGIKIETTDTEIKDKSADDFKESLNVGANDLQVVESEDAQLAADITLATQLAAESDPASAEDSQMVEEFLPSNLYAPVASRSQWYAVTVGRKVGVLEGWHNTHGRVVGVPGGCYLCHSSQEGAQLAFDEALNAGTVNEVIA</sequence>